<organism evidence="3 4">
    <name type="scientific">Erythrobacter aureus</name>
    <dbReference type="NCBI Taxonomy" id="2182384"/>
    <lineage>
        <taxon>Bacteria</taxon>
        <taxon>Pseudomonadati</taxon>
        <taxon>Pseudomonadota</taxon>
        <taxon>Alphaproteobacteria</taxon>
        <taxon>Sphingomonadales</taxon>
        <taxon>Erythrobacteraceae</taxon>
        <taxon>Erythrobacter/Porphyrobacter group</taxon>
        <taxon>Erythrobacter</taxon>
    </lineage>
</organism>
<dbReference type="InterPro" id="IPR039523">
    <property type="entry name" value="RimK-rel_E_lig_ATP-grasp"/>
</dbReference>
<evidence type="ECO:0000313" key="3">
    <source>
        <dbReference type="EMBL" id="AXK42683.1"/>
    </source>
</evidence>
<keyword evidence="1" id="KW-0472">Membrane</keyword>
<gene>
    <name evidence="3" type="ORF">DVR09_10380</name>
</gene>
<accession>A0A345YFI1</accession>
<dbReference type="EMBL" id="CP031357">
    <property type="protein sequence ID" value="AXK42683.1"/>
    <property type="molecule type" value="Genomic_DNA"/>
</dbReference>
<dbReference type="OrthoDB" id="8736147at2"/>
<dbReference type="AlphaFoldDB" id="A0A345YFI1"/>
<keyword evidence="4" id="KW-1185">Reference proteome</keyword>
<dbReference type="Gene3D" id="3.30.470.20">
    <property type="entry name" value="ATP-grasp fold, B domain"/>
    <property type="match status" value="1"/>
</dbReference>
<feature type="domain" description="Alpha-L-glutamate ligase-related protein ATP-grasp" evidence="2">
    <location>
        <begin position="127"/>
        <end position="367"/>
    </location>
</feature>
<proteinExistence type="predicted"/>
<evidence type="ECO:0000259" key="2">
    <source>
        <dbReference type="Pfam" id="PF14397"/>
    </source>
</evidence>
<name>A0A345YFI1_9SPHN</name>
<sequence length="394" mass="43872">MKRLYDLVRLNFAIYPGIVDFRSAAFLDPYYARMRRGQGPLRIAFNALFYAAFRLFIVLRARKVARKWGWSKPRRLEAVRICLSRFADPGDVALYDIRGESDFDTVMRRFEHVGVSRAIANPATDHDPAITDKGEFYRVCAHAGLPHPRVLAERSDKDGWKIFQRPEAGPFLLKPIRGSGGAGIELIAAQPDDLEPTGFLRMLEETKTTGGWIAQDLLRPHPDIADIALDALPTSRITTILDERGKPELVTAVLRLAAQPGVIVDNAHAGGIFSAIDFETGELGLARYATAPGEFDRHPANDRPIPGRRIPDWPALRRLALDAHADHFPAHVQIGWDVAPSDRGPMLIEANARPNVRVPQRATGLGIGATRHGELIRYHLENRTATGRRFLTEA</sequence>
<evidence type="ECO:0000313" key="4">
    <source>
        <dbReference type="Proteomes" id="UP000254508"/>
    </source>
</evidence>
<dbReference type="KEGG" id="err:DVR09_10380"/>
<keyword evidence="1" id="KW-1133">Transmembrane helix</keyword>
<reference evidence="4" key="1">
    <citation type="submission" date="2018-07" db="EMBL/GenBank/DDBJ databases">
        <title>Genome sequence of Erythrobacter strain YH-07, an antagonistic bacterium isolated from Yellow Sea.</title>
        <authorList>
            <person name="Tang T."/>
            <person name="Liu Q."/>
            <person name="Sun X."/>
        </authorList>
    </citation>
    <scope>NUCLEOTIDE SEQUENCE [LARGE SCALE GENOMIC DNA]</scope>
    <source>
        <strain evidence="4">YH-07</strain>
    </source>
</reference>
<feature type="transmembrane region" description="Helical" evidence="1">
    <location>
        <begin position="12"/>
        <end position="31"/>
    </location>
</feature>
<dbReference type="SUPFAM" id="SSF56059">
    <property type="entry name" value="Glutathione synthetase ATP-binding domain-like"/>
    <property type="match status" value="1"/>
</dbReference>
<keyword evidence="1" id="KW-0812">Transmembrane</keyword>
<dbReference type="Proteomes" id="UP000254508">
    <property type="component" value="Chromosome"/>
</dbReference>
<protein>
    <recommendedName>
        <fullName evidence="2">Alpha-L-glutamate ligase-related protein ATP-grasp domain-containing protein</fullName>
    </recommendedName>
</protein>
<dbReference type="Pfam" id="PF14397">
    <property type="entry name" value="ATPgrasp_ST"/>
    <property type="match status" value="1"/>
</dbReference>
<feature type="transmembrane region" description="Helical" evidence="1">
    <location>
        <begin position="43"/>
        <end position="61"/>
    </location>
</feature>
<dbReference type="RefSeq" id="WP_115416864.1">
    <property type="nucleotide sequence ID" value="NZ_CP031357.1"/>
</dbReference>
<evidence type="ECO:0000256" key="1">
    <source>
        <dbReference type="SAM" id="Phobius"/>
    </source>
</evidence>